<dbReference type="SUPFAM" id="SSF56601">
    <property type="entry name" value="beta-lactamase/transpeptidase-like"/>
    <property type="match status" value="1"/>
</dbReference>
<dbReference type="InterPro" id="IPR012338">
    <property type="entry name" value="Beta-lactam/transpept-like"/>
</dbReference>
<dbReference type="Gene3D" id="3.40.710.10">
    <property type="entry name" value="DD-peptidase/beta-lactamase superfamily"/>
    <property type="match status" value="1"/>
</dbReference>
<dbReference type="AlphaFoldDB" id="A0A2N9LQV7"/>
<feature type="region of interest" description="Disordered" evidence="1">
    <location>
        <begin position="37"/>
        <end position="89"/>
    </location>
</feature>
<dbReference type="InterPro" id="IPR001460">
    <property type="entry name" value="PCN-bd_Tpept"/>
</dbReference>
<dbReference type="GO" id="GO:0005886">
    <property type="term" value="C:plasma membrane"/>
    <property type="evidence" value="ECO:0007669"/>
    <property type="project" value="TreeGrafter"/>
</dbReference>
<organism evidence="4 5">
    <name type="scientific">Candidatus Sulfuritelmatomonas gaucii</name>
    <dbReference type="NCBI Taxonomy" id="2043161"/>
    <lineage>
        <taxon>Bacteria</taxon>
        <taxon>Pseudomonadati</taxon>
        <taxon>Acidobacteriota</taxon>
        <taxon>Terriglobia</taxon>
        <taxon>Terriglobales</taxon>
        <taxon>Acidobacteriaceae</taxon>
        <taxon>Candidatus Sulfuritelmatomonas</taxon>
    </lineage>
</organism>
<proteinExistence type="predicted"/>
<gene>
    <name evidence="4" type="ORF">SBA5_50052</name>
</gene>
<name>A0A2N9LQV7_9BACT</name>
<dbReference type="Pfam" id="PF00905">
    <property type="entry name" value="Transpeptidase"/>
    <property type="match status" value="1"/>
</dbReference>
<dbReference type="OrthoDB" id="103277at2"/>
<feature type="signal peptide" evidence="2">
    <location>
        <begin position="1"/>
        <end position="23"/>
    </location>
</feature>
<dbReference type="Proteomes" id="UP000239735">
    <property type="component" value="Unassembled WGS sequence"/>
</dbReference>
<evidence type="ECO:0000256" key="1">
    <source>
        <dbReference type="SAM" id="MobiDB-lite"/>
    </source>
</evidence>
<dbReference type="InterPro" id="IPR050515">
    <property type="entry name" value="Beta-lactam/transpept"/>
</dbReference>
<dbReference type="GO" id="GO:0071555">
    <property type="term" value="P:cell wall organization"/>
    <property type="evidence" value="ECO:0007669"/>
    <property type="project" value="TreeGrafter"/>
</dbReference>
<feature type="domain" description="Penicillin-binding protein transpeptidase" evidence="3">
    <location>
        <begin position="165"/>
        <end position="411"/>
    </location>
</feature>
<dbReference type="PANTHER" id="PTHR30627">
    <property type="entry name" value="PEPTIDOGLYCAN D,D-TRANSPEPTIDASE"/>
    <property type="match status" value="1"/>
</dbReference>
<sequence>MRLSRVRAIAFFLFVFGVFCAGAAALNVPQSTTVHHSKSKTASHVSSARHAVVHHSAATTSARASSAHTSSRSTHSSRTHVASTRSTTSHIGSAHLMAGAAVVSGTATTRTAYLRRTSLHRRHRYYERFTASSFVVGGVGEGDITAGEDPVVRQAAIDALGDMNGTAVVINPSNGRILAMVNQKLALSPGAEPCSTIKLTVALAALSEGLVTRDTMVQLPGFRMNMTQALAKSNNLYFEELGRELGFDRVRHYATEFGLGELAGYEISGEQLGEYPDQPIPESEGGVARMCSFGQGVSLTPLQLGALVAAIANGGTLYYLQHPTTPEEIANFRPKVKRVLNIAKYVPDLEDGMAGAVEYGTARSLRVNFRDLPVFGKTGTCSDNGTRFGWFASYSNSAEGSLVTVFFLEGGRPTFGPKAAELTGDFYRDLWDHDFFQVKNQDAGNSATPAPAAGAEQ</sequence>
<evidence type="ECO:0000256" key="2">
    <source>
        <dbReference type="SAM" id="SignalP"/>
    </source>
</evidence>
<dbReference type="GO" id="GO:0008658">
    <property type="term" value="F:penicillin binding"/>
    <property type="evidence" value="ECO:0007669"/>
    <property type="project" value="InterPro"/>
</dbReference>
<accession>A0A2N9LQV7</accession>
<feature type="compositionally biased region" description="Low complexity" evidence="1">
    <location>
        <begin position="42"/>
        <end position="89"/>
    </location>
</feature>
<keyword evidence="2" id="KW-0732">Signal</keyword>
<reference evidence="5" key="1">
    <citation type="submission" date="2018-02" db="EMBL/GenBank/DDBJ databases">
        <authorList>
            <person name="Hausmann B."/>
        </authorList>
    </citation>
    <scope>NUCLEOTIDE SEQUENCE [LARGE SCALE GENOMIC DNA]</scope>
    <source>
        <strain evidence="5">Peat soil MAG SbA5</strain>
    </source>
</reference>
<protein>
    <submittedName>
        <fullName evidence="4">Putative penicillin-binding protein</fullName>
    </submittedName>
</protein>
<dbReference type="EMBL" id="OKRB01000108">
    <property type="protein sequence ID" value="SPE25463.1"/>
    <property type="molecule type" value="Genomic_DNA"/>
</dbReference>
<feature type="chain" id="PRO_5014763914" evidence="2">
    <location>
        <begin position="24"/>
        <end position="457"/>
    </location>
</feature>
<evidence type="ECO:0000313" key="5">
    <source>
        <dbReference type="Proteomes" id="UP000239735"/>
    </source>
</evidence>
<evidence type="ECO:0000259" key="3">
    <source>
        <dbReference type="Pfam" id="PF00905"/>
    </source>
</evidence>
<evidence type="ECO:0000313" key="4">
    <source>
        <dbReference type="EMBL" id="SPE25463.1"/>
    </source>
</evidence>